<accession>A0A2K1WWC0</accession>
<organism evidence="1 2">
    <name type="scientific">Populus trichocarpa</name>
    <name type="common">Western balsam poplar</name>
    <name type="synonym">Populus balsamifera subsp. trichocarpa</name>
    <dbReference type="NCBI Taxonomy" id="3694"/>
    <lineage>
        <taxon>Eukaryota</taxon>
        <taxon>Viridiplantae</taxon>
        <taxon>Streptophyta</taxon>
        <taxon>Embryophyta</taxon>
        <taxon>Tracheophyta</taxon>
        <taxon>Spermatophyta</taxon>
        <taxon>Magnoliopsida</taxon>
        <taxon>eudicotyledons</taxon>
        <taxon>Gunneridae</taxon>
        <taxon>Pentapetalae</taxon>
        <taxon>rosids</taxon>
        <taxon>fabids</taxon>
        <taxon>Malpighiales</taxon>
        <taxon>Salicaceae</taxon>
        <taxon>Saliceae</taxon>
        <taxon>Populus</taxon>
    </lineage>
</organism>
<dbReference type="Proteomes" id="UP000006729">
    <property type="component" value="Chromosome 18"/>
</dbReference>
<keyword evidence="2" id="KW-1185">Reference proteome</keyword>
<sequence length="101" mass="11578">MRMGVEYANVQRLAIQSGFGKDGMKEKINGSLNCQEMMRRQGATLSVLGVKYASLLRQTNTIQFWEGGGEGMDKQKQRTQNRKEEISWKGQQVRKQNLRVI</sequence>
<dbReference type="AlphaFoldDB" id="A0A2K1WWC0"/>
<dbReference type="Gramene" id="Potri.018G055900.1.v4.1">
    <property type="protein sequence ID" value="Potri.018G055900.1.v4.1"/>
    <property type="gene ID" value="Potri.018G055900.v4.1"/>
</dbReference>
<gene>
    <name evidence="1" type="ORF">POPTR_018G055900</name>
</gene>
<protein>
    <submittedName>
        <fullName evidence="1">Uncharacterized protein</fullName>
    </submittedName>
</protein>
<name>A0A2K1WWC0_POPTR</name>
<proteinExistence type="predicted"/>
<evidence type="ECO:0000313" key="2">
    <source>
        <dbReference type="Proteomes" id="UP000006729"/>
    </source>
</evidence>
<dbReference type="InParanoid" id="A0A2K1WWC0"/>
<evidence type="ECO:0000313" key="1">
    <source>
        <dbReference type="EMBL" id="PNS92818.1"/>
    </source>
</evidence>
<dbReference type="EMBL" id="CM009307">
    <property type="protein sequence ID" value="PNS92818.1"/>
    <property type="molecule type" value="Genomic_DNA"/>
</dbReference>
<reference evidence="1 2" key="1">
    <citation type="journal article" date="2006" name="Science">
        <title>The genome of black cottonwood, Populus trichocarpa (Torr. &amp; Gray).</title>
        <authorList>
            <person name="Tuskan G.A."/>
            <person name="Difazio S."/>
            <person name="Jansson S."/>
            <person name="Bohlmann J."/>
            <person name="Grigoriev I."/>
            <person name="Hellsten U."/>
            <person name="Putnam N."/>
            <person name="Ralph S."/>
            <person name="Rombauts S."/>
            <person name="Salamov A."/>
            <person name="Schein J."/>
            <person name="Sterck L."/>
            <person name="Aerts A."/>
            <person name="Bhalerao R.R."/>
            <person name="Bhalerao R.P."/>
            <person name="Blaudez D."/>
            <person name="Boerjan W."/>
            <person name="Brun A."/>
            <person name="Brunner A."/>
            <person name="Busov V."/>
            <person name="Campbell M."/>
            <person name="Carlson J."/>
            <person name="Chalot M."/>
            <person name="Chapman J."/>
            <person name="Chen G.L."/>
            <person name="Cooper D."/>
            <person name="Coutinho P.M."/>
            <person name="Couturier J."/>
            <person name="Covert S."/>
            <person name="Cronk Q."/>
            <person name="Cunningham R."/>
            <person name="Davis J."/>
            <person name="Degroeve S."/>
            <person name="Dejardin A."/>
            <person name="Depamphilis C."/>
            <person name="Detter J."/>
            <person name="Dirks B."/>
            <person name="Dubchak I."/>
            <person name="Duplessis S."/>
            <person name="Ehlting J."/>
            <person name="Ellis B."/>
            <person name="Gendler K."/>
            <person name="Goodstein D."/>
            <person name="Gribskov M."/>
            <person name="Grimwood J."/>
            <person name="Groover A."/>
            <person name="Gunter L."/>
            <person name="Hamberger B."/>
            <person name="Heinze B."/>
            <person name="Helariutta Y."/>
            <person name="Henrissat B."/>
            <person name="Holligan D."/>
            <person name="Holt R."/>
            <person name="Huang W."/>
            <person name="Islam-Faridi N."/>
            <person name="Jones S."/>
            <person name="Jones-Rhoades M."/>
            <person name="Jorgensen R."/>
            <person name="Joshi C."/>
            <person name="Kangasjarvi J."/>
            <person name="Karlsson J."/>
            <person name="Kelleher C."/>
            <person name="Kirkpatrick R."/>
            <person name="Kirst M."/>
            <person name="Kohler A."/>
            <person name="Kalluri U."/>
            <person name="Larimer F."/>
            <person name="Leebens-Mack J."/>
            <person name="Leple J.C."/>
            <person name="Locascio P."/>
            <person name="Lou Y."/>
            <person name="Lucas S."/>
            <person name="Martin F."/>
            <person name="Montanini B."/>
            <person name="Napoli C."/>
            <person name="Nelson D.R."/>
            <person name="Nelson C."/>
            <person name="Nieminen K."/>
            <person name="Nilsson O."/>
            <person name="Pereda V."/>
            <person name="Peter G."/>
            <person name="Philippe R."/>
            <person name="Pilate G."/>
            <person name="Poliakov A."/>
            <person name="Razumovskaya J."/>
            <person name="Richardson P."/>
            <person name="Rinaldi C."/>
            <person name="Ritland K."/>
            <person name="Rouze P."/>
            <person name="Ryaboy D."/>
            <person name="Schmutz J."/>
            <person name="Schrader J."/>
            <person name="Segerman B."/>
            <person name="Shin H."/>
            <person name="Siddiqui A."/>
            <person name="Sterky F."/>
            <person name="Terry A."/>
            <person name="Tsai C.J."/>
            <person name="Uberbacher E."/>
            <person name="Unneberg P."/>
            <person name="Vahala J."/>
            <person name="Wall K."/>
            <person name="Wessler S."/>
            <person name="Yang G."/>
            <person name="Yin T."/>
            <person name="Douglas C."/>
            <person name="Marra M."/>
            <person name="Sandberg G."/>
            <person name="Van de Peer Y."/>
            <person name="Rokhsar D."/>
        </authorList>
    </citation>
    <scope>NUCLEOTIDE SEQUENCE [LARGE SCALE GENOMIC DNA]</scope>
    <source>
        <strain evidence="2">cv. Nisqually</strain>
    </source>
</reference>